<dbReference type="GO" id="GO:0003697">
    <property type="term" value="F:single-stranded DNA binding"/>
    <property type="evidence" value="ECO:0007669"/>
    <property type="project" value="TreeGrafter"/>
</dbReference>
<dbReference type="PANTHER" id="PTHR28653">
    <property type="match status" value="1"/>
</dbReference>
<reference evidence="2 3" key="1">
    <citation type="journal article" date="2019" name="Genome Biol. Evol.">
        <title>Whole-Genome Sequencing of the Giant Devil Catfish, Bagarius yarrelli.</title>
        <authorList>
            <person name="Jiang W."/>
            <person name="Lv Y."/>
            <person name="Cheng L."/>
            <person name="Yang K."/>
            <person name="Chao B."/>
            <person name="Wang X."/>
            <person name="Li Y."/>
            <person name="Pan X."/>
            <person name="You X."/>
            <person name="Zhang Y."/>
            <person name="Yang J."/>
            <person name="Li J."/>
            <person name="Zhang X."/>
            <person name="Liu S."/>
            <person name="Sun C."/>
            <person name="Yang J."/>
            <person name="Shi Q."/>
        </authorList>
    </citation>
    <scope>NUCLEOTIDE SEQUENCE [LARGE SCALE GENOMIC DNA]</scope>
    <source>
        <strain evidence="2">JWS20170419001</strain>
        <tissue evidence="2">Muscle</tissue>
    </source>
</reference>
<dbReference type="Gene3D" id="3.40.50.300">
    <property type="entry name" value="P-loop containing nucleotide triphosphate hydrolases"/>
    <property type="match status" value="1"/>
</dbReference>
<dbReference type="OrthoDB" id="67296at2759"/>
<sequence>MVDILSVVLHRYGSQLHTSGDIKVSPQTENSTLLVGDKTITRSLLLLTALTAASELEYKVLFFTQSQIQSLPENVQDLSASLKPDSLKKIRFVYPKTLEELLEDVASLHELVPETVQLPSLLIIDGFERYVRVHGRTQQDSRSATAYIVALLHDTAVFLGTRSQKIQQPPCRVIVSYQPEWEGRQGDTFALDTNLFVLERYLQVRCNIHKVTDSGEAQNEWMMYLSGPGFQVDDHGTGEKCLGLQWRVVMHPNGALEFRPETAPKEQTSGGQHSDCGNEA</sequence>
<dbReference type="EMBL" id="VCAZ01000022">
    <property type="protein sequence ID" value="TSK87528.1"/>
    <property type="molecule type" value="Genomic_DNA"/>
</dbReference>
<dbReference type="PANTHER" id="PTHR28653:SF1">
    <property type="entry name" value="ATPASE SWSAP1"/>
    <property type="match status" value="1"/>
</dbReference>
<protein>
    <submittedName>
        <fullName evidence="2">ATPase SWSAP1</fullName>
    </submittedName>
</protein>
<evidence type="ECO:0000256" key="1">
    <source>
        <dbReference type="SAM" id="MobiDB-lite"/>
    </source>
</evidence>
<evidence type="ECO:0000313" key="2">
    <source>
        <dbReference type="EMBL" id="TSK87528.1"/>
    </source>
</evidence>
<name>A0A556TVW8_BAGYA</name>
<dbReference type="AlphaFoldDB" id="A0A556TVW8"/>
<proteinExistence type="predicted"/>
<comment type="caution">
    <text evidence="2">The sequence shown here is derived from an EMBL/GenBank/DDBJ whole genome shotgun (WGS) entry which is preliminary data.</text>
</comment>
<evidence type="ECO:0000313" key="3">
    <source>
        <dbReference type="Proteomes" id="UP000319801"/>
    </source>
</evidence>
<dbReference type="GO" id="GO:0000724">
    <property type="term" value="P:double-strand break repair via homologous recombination"/>
    <property type="evidence" value="ECO:0007669"/>
    <property type="project" value="TreeGrafter"/>
</dbReference>
<dbReference type="InterPro" id="IPR027417">
    <property type="entry name" value="P-loop_NTPase"/>
</dbReference>
<dbReference type="Proteomes" id="UP000319801">
    <property type="component" value="Unassembled WGS sequence"/>
</dbReference>
<keyword evidence="3" id="KW-1185">Reference proteome</keyword>
<feature type="region of interest" description="Disordered" evidence="1">
    <location>
        <begin position="259"/>
        <end position="280"/>
    </location>
</feature>
<gene>
    <name evidence="2" type="ORF">Baya_4242</name>
</gene>
<accession>A0A556TVW8</accession>
<organism evidence="2 3">
    <name type="scientific">Bagarius yarrelli</name>
    <name type="common">Goonch</name>
    <name type="synonym">Bagrus yarrelli</name>
    <dbReference type="NCBI Taxonomy" id="175774"/>
    <lineage>
        <taxon>Eukaryota</taxon>
        <taxon>Metazoa</taxon>
        <taxon>Chordata</taxon>
        <taxon>Craniata</taxon>
        <taxon>Vertebrata</taxon>
        <taxon>Euteleostomi</taxon>
        <taxon>Actinopterygii</taxon>
        <taxon>Neopterygii</taxon>
        <taxon>Teleostei</taxon>
        <taxon>Ostariophysi</taxon>
        <taxon>Siluriformes</taxon>
        <taxon>Sisoridae</taxon>
        <taxon>Sisorinae</taxon>
        <taxon>Bagarius</taxon>
    </lineage>
</organism>
<dbReference type="GO" id="GO:0097196">
    <property type="term" value="C:Shu complex"/>
    <property type="evidence" value="ECO:0007669"/>
    <property type="project" value="TreeGrafter"/>
</dbReference>